<dbReference type="InterPro" id="IPR020449">
    <property type="entry name" value="Tscrpt_reg_AraC-type_HTH"/>
</dbReference>
<protein>
    <submittedName>
        <fullName evidence="5">AraC-like DNA-binding protein</fullName>
    </submittedName>
</protein>
<dbReference type="SUPFAM" id="SSF46689">
    <property type="entry name" value="Homeodomain-like"/>
    <property type="match status" value="1"/>
</dbReference>
<name>A0A327X6S0_LARAB</name>
<organism evidence="5 6">
    <name type="scientific">Larkinella arboricola</name>
    <dbReference type="NCBI Taxonomy" id="643671"/>
    <lineage>
        <taxon>Bacteria</taxon>
        <taxon>Pseudomonadati</taxon>
        <taxon>Bacteroidota</taxon>
        <taxon>Cytophagia</taxon>
        <taxon>Cytophagales</taxon>
        <taxon>Spirosomataceae</taxon>
        <taxon>Larkinella</taxon>
    </lineage>
</organism>
<dbReference type="PROSITE" id="PS01124">
    <property type="entry name" value="HTH_ARAC_FAMILY_2"/>
    <property type="match status" value="1"/>
</dbReference>
<comment type="caution">
    <text evidence="5">The sequence shown here is derived from an EMBL/GenBank/DDBJ whole genome shotgun (WGS) entry which is preliminary data.</text>
</comment>
<dbReference type="RefSeq" id="WP_111626576.1">
    <property type="nucleotide sequence ID" value="NZ_QLMC01000001.1"/>
</dbReference>
<dbReference type="Pfam" id="PF12625">
    <property type="entry name" value="Arabinose_bd"/>
    <property type="match status" value="1"/>
</dbReference>
<evidence type="ECO:0000313" key="6">
    <source>
        <dbReference type="Proteomes" id="UP000248790"/>
    </source>
</evidence>
<dbReference type="InterPro" id="IPR032687">
    <property type="entry name" value="AraC-type_N"/>
</dbReference>
<dbReference type="EMBL" id="QLMC01000001">
    <property type="protein sequence ID" value="RAK02369.1"/>
    <property type="molecule type" value="Genomic_DNA"/>
</dbReference>
<dbReference type="GO" id="GO:0005829">
    <property type="term" value="C:cytosol"/>
    <property type="evidence" value="ECO:0007669"/>
    <property type="project" value="TreeGrafter"/>
</dbReference>
<dbReference type="Proteomes" id="UP000248790">
    <property type="component" value="Unassembled WGS sequence"/>
</dbReference>
<dbReference type="Pfam" id="PF12833">
    <property type="entry name" value="HTH_18"/>
    <property type="match status" value="1"/>
</dbReference>
<dbReference type="GO" id="GO:0003700">
    <property type="term" value="F:DNA-binding transcription factor activity"/>
    <property type="evidence" value="ECO:0007669"/>
    <property type="project" value="InterPro"/>
</dbReference>
<dbReference type="InterPro" id="IPR018060">
    <property type="entry name" value="HTH_AraC"/>
</dbReference>
<dbReference type="PANTHER" id="PTHR47894">
    <property type="entry name" value="HTH-TYPE TRANSCRIPTIONAL REGULATOR GADX"/>
    <property type="match status" value="1"/>
</dbReference>
<sequence>MENPQKRFVLGLLAYAAQKDADPERLCKLSSIDWQALTGKSDEPLTPRQFRDLWLNAVHLTHDPLFGLHFGESLQLAALGSVGQLVQSCATVGEALTHASGAIHLITDLFRMEVSQSGPSFTIHYRPNPDHEKDQAFVLRQMMELFMVFTLHEADGLVLKKISPKTVCIPYDLSKPEEYERVLRGKPVKKPGVYSMEFESRYWDEPILTANYELQTLLLKKVSEQNREFENAKAMKERIRSYLLTNAYLGVPTLEQMAANFNTSPRSLQRKLQDEGVTYQQVADSIRKSLALNYLSSGTYPVKEISYILGYNELSAFSRAFKRWTGTTPGHYQKGALT</sequence>
<keyword evidence="2 5" id="KW-0238">DNA-binding</keyword>
<reference evidence="5 6" key="1">
    <citation type="submission" date="2018-06" db="EMBL/GenBank/DDBJ databases">
        <title>Genomic Encyclopedia of Archaeal and Bacterial Type Strains, Phase II (KMG-II): from individual species to whole genera.</title>
        <authorList>
            <person name="Goeker M."/>
        </authorList>
    </citation>
    <scope>NUCLEOTIDE SEQUENCE [LARGE SCALE GENOMIC DNA]</scope>
    <source>
        <strain evidence="5 6">DSM 21851</strain>
    </source>
</reference>
<evidence type="ECO:0000256" key="3">
    <source>
        <dbReference type="ARBA" id="ARBA00023163"/>
    </source>
</evidence>
<dbReference type="OrthoDB" id="5582699at2"/>
<keyword evidence="6" id="KW-1185">Reference proteome</keyword>
<evidence type="ECO:0000256" key="2">
    <source>
        <dbReference type="ARBA" id="ARBA00023125"/>
    </source>
</evidence>
<accession>A0A327X6S0</accession>
<evidence type="ECO:0000313" key="5">
    <source>
        <dbReference type="EMBL" id="RAK02369.1"/>
    </source>
</evidence>
<dbReference type="InterPro" id="IPR009057">
    <property type="entry name" value="Homeodomain-like_sf"/>
</dbReference>
<dbReference type="PRINTS" id="PR00032">
    <property type="entry name" value="HTHARAC"/>
</dbReference>
<dbReference type="AlphaFoldDB" id="A0A327X6S0"/>
<keyword evidence="3" id="KW-0804">Transcription</keyword>
<evidence type="ECO:0000256" key="1">
    <source>
        <dbReference type="ARBA" id="ARBA00023015"/>
    </source>
</evidence>
<gene>
    <name evidence="5" type="ORF">LX87_00489</name>
</gene>
<dbReference type="PANTHER" id="PTHR47894:SF1">
    <property type="entry name" value="HTH-TYPE TRANSCRIPTIONAL REGULATOR VQSM"/>
    <property type="match status" value="1"/>
</dbReference>
<feature type="domain" description="HTH araC/xylS-type" evidence="4">
    <location>
        <begin position="237"/>
        <end position="335"/>
    </location>
</feature>
<proteinExistence type="predicted"/>
<dbReference type="GO" id="GO:0000976">
    <property type="term" value="F:transcription cis-regulatory region binding"/>
    <property type="evidence" value="ECO:0007669"/>
    <property type="project" value="TreeGrafter"/>
</dbReference>
<evidence type="ECO:0000259" key="4">
    <source>
        <dbReference type="PROSITE" id="PS01124"/>
    </source>
</evidence>
<dbReference type="SMART" id="SM00342">
    <property type="entry name" value="HTH_ARAC"/>
    <property type="match status" value="1"/>
</dbReference>
<keyword evidence="1" id="KW-0805">Transcription regulation</keyword>
<dbReference type="Gene3D" id="1.10.10.60">
    <property type="entry name" value="Homeodomain-like"/>
    <property type="match status" value="1"/>
</dbReference>